<evidence type="ECO:0000313" key="4">
    <source>
        <dbReference type="Proteomes" id="UP001321766"/>
    </source>
</evidence>
<feature type="domain" description="YheO-like" evidence="1">
    <location>
        <begin position="11"/>
        <end position="124"/>
    </location>
</feature>
<gene>
    <name evidence="3" type="ORF">KIM372_12450</name>
</gene>
<dbReference type="Pfam" id="PF08348">
    <property type="entry name" value="PAS_6"/>
    <property type="match status" value="1"/>
</dbReference>
<reference evidence="3 4" key="1">
    <citation type="journal article" date="2023" name="Microbiol. Spectr.">
        <title>Symbiosis of Carpenter Bees with Uncharacterized Lactic Acid Bacteria Showing NAD Auxotrophy.</title>
        <authorList>
            <person name="Kawasaki S."/>
            <person name="Ozawa K."/>
            <person name="Mori T."/>
            <person name="Yamamoto A."/>
            <person name="Ito M."/>
            <person name="Ohkuma M."/>
            <person name="Sakamoto M."/>
            <person name="Matsutani M."/>
        </authorList>
    </citation>
    <scope>NUCLEOTIDE SEQUENCE [LARGE SCALE GENOMIC DNA]</scope>
    <source>
        <strain evidence="3 4">Kim37-2</strain>
    </source>
</reference>
<evidence type="ECO:0000259" key="2">
    <source>
        <dbReference type="Pfam" id="PF13309"/>
    </source>
</evidence>
<dbReference type="Proteomes" id="UP001321766">
    <property type="component" value="Chromosome"/>
</dbReference>
<accession>A0ABM8B995</accession>
<dbReference type="PANTHER" id="PTHR35568:SF1">
    <property type="entry name" value="TRANSCRIPTIONAL REGULATOR DAUR"/>
    <property type="match status" value="1"/>
</dbReference>
<protein>
    <submittedName>
        <fullName evidence="3">Uncharacterized protein</fullName>
    </submittedName>
</protein>
<dbReference type="InterPro" id="IPR013559">
    <property type="entry name" value="YheO"/>
</dbReference>
<dbReference type="EMBL" id="AP026798">
    <property type="protein sequence ID" value="BDR53338.1"/>
    <property type="molecule type" value="Genomic_DNA"/>
</dbReference>
<dbReference type="PANTHER" id="PTHR35568">
    <property type="entry name" value="TRANSCRIPTIONAL REGULATOR DAUR"/>
    <property type="match status" value="1"/>
</dbReference>
<evidence type="ECO:0000313" key="3">
    <source>
        <dbReference type="EMBL" id="BDR53338.1"/>
    </source>
</evidence>
<name>A0ABM8B995_9BIFI</name>
<dbReference type="InterPro" id="IPR039445">
    <property type="entry name" value="DauR-like_HTH"/>
</dbReference>
<proteinExistence type="predicted"/>
<dbReference type="Pfam" id="PF13309">
    <property type="entry name" value="HTH_22"/>
    <property type="match status" value="1"/>
</dbReference>
<sequence length="259" mass="28806">MSDESVMSEQLRPYVPLVSFLGETLGPSTEVVLHDVQDFSHSVVAISNGNVSGRTIGSPATDLMLRVWQNHEYEHRQYWTRYAGTTHEGHAIISSTFCIRNLEGQVIGFMCINIDNSVYQQASQALHKAYAYIDALYNTEASLEATNENAATPLLQLSQGTQINSAQVGVAQQQPANPQLSENFSVTPEDLARRYITSFAKRRGIEASRMSQDERLDLIRELEAAGIFLVKGAVNTVAEQLNISQPTVYRYLHQVRSQA</sequence>
<dbReference type="InterPro" id="IPR039446">
    <property type="entry name" value="DauR-like"/>
</dbReference>
<feature type="domain" description="Transcriptional regulator DauR-like HTH" evidence="2">
    <location>
        <begin position="193"/>
        <end position="252"/>
    </location>
</feature>
<keyword evidence="4" id="KW-1185">Reference proteome</keyword>
<evidence type="ECO:0000259" key="1">
    <source>
        <dbReference type="Pfam" id="PF08348"/>
    </source>
</evidence>
<organism evidence="3 4">
    <name type="scientific">Bombiscardovia nodaiensis</name>
    <dbReference type="NCBI Taxonomy" id="2932181"/>
    <lineage>
        <taxon>Bacteria</taxon>
        <taxon>Bacillati</taxon>
        <taxon>Actinomycetota</taxon>
        <taxon>Actinomycetes</taxon>
        <taxon>Bifidobacteriales</taxon>
        <taxon>Bifidobacteriaceae</taxon>
        <taxon>Bombiscardovia</taxon>
    </lineage>
</organism>